<feature type="transmembrane region" description="Helical" evidence="5">
    <location>
        <begin position="120"/>
        <end position="139"/>
    </location>
</feature>
<dbReference type="Pfam" id="PF04932">
    <property type="entry name" value="Wzy_C"/>
    <property type="match status" value="1"/>
</dbReference>
<feature type="transmembrane region" description="Helical" evidence="5">
    <location>
        <begin position="26"/>
        <end position="59"/>
    </location>
</feature>
<dbReference type="InterPro" id="IPR007016">
    <property type="entry name" value="O-antigen_ligase-rel_domated"/>
</dbReference>
<dbReference type="GO" id="GO:0016020">
    <property type="term" value="C:membrane"/>
    <property type="evidence" value="ECO:0007669"/>
    <property type="project" value="UniProtKB-SubCell"/>
</dbReference>
<keyword evidence="8" id="KW-1185">Reference proteome</keyword>
<comment type="caution">
    <text evidence="7">The sequence shown here is derived from an EMBL/GenBank/DDBJ whole genome shotgun (WGS) entry which is preliminary data.</text>
</comment>
<dbReference type="GO" id="GO:0016874">
    <property type="term" value="F:ligase activity"/>
    <property type="evidence" value="ECO:0007669"/>
    <property type="project" value="UniProtKB-KW"/>
</dbReference>
<dbReference type="EMBL" id="VDFU01000013">
    <property type="protein sequence ID" value="TNC49144.1"/>
    <property type="molecule type" value="Genomic_DNA"/>
</dbReference>
<accession>A0A5C4MX04</accession>
<dbReference type="PANTHER" id="PTHR37422:SF17">
    <property type="entry name" value="O-ANTIGEN LIGASE"/>
    <property type="match status" value="1"/>
</dbReference>
<keyword evidence="4 5" id="KW-0472">Membrane</keyword>
<feature type="transmembrane region" description="Helical" evidence="5">
    <location>
        <begin position="188"/>
        <end position="220"/>
    </location>
</feature>
<dbReference type="RefSeq" id="WP_139077019.1">
    <property type="nucleotide sequence ID" value="NZ_VDFU01000013.1"/>
</dbReference>
<protein>
    <submittedName>
        <fullName evidence="7">O-antigen ligase family protein</fullName>
    </submittedName>
</protein>
<reference evidence="7 8" key="1">
    <citation type="submission" date="2019-06" db="EMBL/GenBank/DDBJ databases">
        <title>YIM 131921 draft genome.</title>
        <authorList>
            <person name="Jiang L."/>
        </authorList>
    </citation>
    <scope>NUCLEOTIDE SEQUENCE [LARGE SCALE GENOMIC DNA]</scope>
    <source>
        <strain evidence="7 8">YIM 131921</strain>
    </source>
</reference>
<evidence type="ECO:0000313" key="7">
    <source>
        <dbReference type="EMBL" id="TNC49144.1"/>
    </source>
</evidence>
<evidence type="ECO:0000256" key="2">
    <source>
        <dbReference type="ARBA" id="ARBA00022692"/>
    </source>
</evidence>
<gene>
    <name evidence="7" type="ORF">FHG66_11885</name>
</gene>
<dbReference type="AlphaFoldDB" id="A0A5C4MX04"/>
<evidence type="ECO:0000256" key="1">
    <source>
        <dbReference type="ARBA" id="ARBA00004141"/>
    </source>
</evidence>
<feature type="transmembrane region" description="Helical" evidence="5">
    <location>
        <begin position="159"/>
        <end position="176"/>
    </location>
</feature>
<evidence type="ECO:0000256" key="3">
    <source>
        <dbReference type="ARBA" id="ARBA00022989"/>
    </source>
</evidence>
<keyword evidence="7" id="KW-0436">Ligase</keyword>
<sequence>MTARPIPSPSFRSAERAREIQICPNAILSAFVFLSLLFTAWFGTLAALAFLATLMLLILRSPRESATDLIRFWPVLLVPGWCLLSWFWSNYPSVTLRYGIQLAMTFVVAIVMASRLSPRTFLRAAFGAYAVTAVCSLAFGRVRSDGLGWLGIFGSKNELSYTMSTLTLMGLAFVLSRQSSQKDRLFGLAGLLVGLFLIVMGQSTGALVSTMLVAGLGVMLAISRYLTSGLRVLLVLLILLGASASGLVAWEFRTELAALFLETTGKDVTLTGRTDLWSVAFGEIARQPVLGQGFRAFWVPGHPLAEALWAKFGIATKSGFHFHNTWISNAVEIGIAGILIQLAAFLATLVLIGRWTLAASSATALFFAMFMVKQATMSSVEVVAYQQFQPDTVLSVTALIFGLRFRSEARAASPQRRTAIAALKGETARRVQGTSPTI</sequence>
<comment type="subcellular location">
    <subcellularLocation>
        <location evidence="1">Membrane</location>
        <topology evidence="1">Multi-pass membrane protein</topology>
    </subcellularLocation>
</comment>
<keyword evidence="3 5" id="KW-1133">Transmembrane helix</keyword>
<organism evidence="7 8">
    <name type="scientific">Rubellimicrobium rubrum</name>
    <dbReference type="NCBI Taxonomy" id="2585369"/>
    <lineage>
        <taxon>Bacteria</taxon>
        <taxon>Pseudomonadati</taxon>
        <taxon>Pseudomonadota</taxon>
        <taxon>Alphaproteobacteria</taxon>
        <taxon>Rhodobacterales</taxon>
        <taxon>Roseobacteraceae</taxon>
        <taxon>Rubellimicrobium</taxon>
    </lineage>
</organism>
<dbReference type="InterPro" id="IPR051533">
    <property type="entry name" value="WaaL-like"/>
</dbReference>
<dbReference type="OrthoDB" id="4391260at2"/>
<evidence type="ECO:0000256" key="4">
    <source>
        <dbReference type="ARBA" id="ARBA00023136"/>
    </source>
</evidence>
<keyword evidence="2 5" id="KW-0812">Transmembrane</keyword>
<name>A0A5C4MX04_9RHOB</name>
<evidence type="ECO:0000256" key="5">
    <source>
        <dbReference type="SAM" id="Phobius"/>
    </source>
</evidence>
<feature type="transmembrane region" description="Helical" evidence="5">
    <location>
        <begin position="232"/>
        <end position="250"/>
    </location>
</feature>
<feature type="transmembrane region" description="Helical" evidence="5">
    <location>
        <begin position="95"/>
        <end position="113"/>
    </location>
</feature>
<evidence type="ECO:0000313" key="8">
    <source>
        <dbReference type="Proteomes" id="UP000305887"/>
    </source>
</evidence>
<feature type="transmembrane region" description="Helical" evidence="5">
    <location>
        <begin position="326"/>
        <end position="346"/>
    </location>
</feature>
<feature type="domain" description="O-antigen ligase-related" evidence="6">
    <location>
        <begin position="190"/>
        <end position="340"/>
    </location>
</feature>
<evidence type="ECO:0000259" key="6">
    <source>
        <dbReference type="Pfam" id="PF04932"/>
    </source>
</evidence>
<dbReference type="PANTHER" id="PTHR37422">
    <property type="entry name" value="TEICHURONIC ACID BIOSYNTHESIS PROTEIN TUAE"/>
    <property type="match status" value="1"/>
</dbReference>
<feature type="transmembrane region" description="Helical" evidence="5">
    <location>
        <begin position="71"/>
        <end position="89"/>
    </location>
</feature>
<dbReference type="Proteomes" id="UP000305887">
    <property type="component" value="Unassembled WGS sequence"/>
</dbReference>
<proteinExistence type="predicted"/>